<proteinExistence type="inferred from homology"/>
<evidence type="ECO:0000256" key="2">
    <source>
        <dbReference type="ARBA" id="ARBA00006850"/>
    </source>
</evidence>
<evidence type="ECO:0000313" key="11">
    <source>
        <dbReference type="EMBL" id="TKA44699.1"/>
    </source>
</evidence>
<dbReference type="InterPro" id="IPR010920">
    <property type="entry name" value="LSM_dom_sf"/>
</dbReference>
<evidence type="ECO:0000256" key="3">
    <source>
        <dbReference type="ARBA" id="ARBA00022664"/>
    </source>
</evidence>
<dbReference type="InterPro" id="IPR029063">
    <property type="entry name" value="SAM-dependent_MTases_sf"/>
</dbReference>
<dbReference type="EMBL" id="NAJP01000014">
    <property type="protein sequence ID" value="TKA44699.1"/>
    <property type="molecule type" value="Genomic_DNA"/>
</dbReference>
<evidence type="ECO:0000256" key="9">
    <source>
        <dbReference type="SAM" id="MobiDB-lite"/>
    </source>
</evidence>
<comment type="subcellular location">
    <subcellularLocation>
        <location evidence="1">Nucleus</location>
    </subcellularLocation>
</comment>
<dbReference type="Gene3D" id="3.40.50.150">
    <property type="entry name" value="Vaccinia Virus protein VP39"/>
    <property type="match status" value="1"/>
</dbReference>
<feature type="compositionally biased region" description="Basic and acidic residues" evidence="9">
    <location>
        <begin position="10"/>
        <end position="19"/>
    </location>
</feature>
<evidence type="ECO:0000256" key="4">
    <source>
        <dbReference type="ARBA" id="ARBA00022728"/>
    </source>
</evidence>
<dbReference type="Gene3D" id="2.30.30.100">
    <property type="match status" value="1"/>
</dbReference>
<dbReference type="GO" id="GO:1990726">
    <property type="term" value="C:Lsm1-7-Pat1 complex"/>
    <property type="evidence" value="ECO:0007669"/>
    <property type="project" value="TreeGrafter"/>
</dbReference>
<dbReference type="InterPro" id="IPR001163">
    <property type="entry name" value="Sm_dom_euk/arc"/>
</dbReference>
<comment type="similarity">
    <text evidence="2">Belongs to the snRNP Sm proteins family.</text>
</comment>
<dbReference type="Pfam" id="PF08241">
    <property type="entry name" value="Methyltransf_11"/>
    <property type="match status" value="1"/>
</dbReference>
<dbReference type="GO" id="GO:0000398">
    <property type="term" value="P:mRNA splicing, via spliceosome"/>
    <property type="evidence" value="ECO:0007669"/>
    <property type="project" value="TreeGrafter"/>
</dbReference>
<evidence type="ECO:0000313" key="12">
    <source>
        <dbReference type="Proteomes" id="UP000310066"/>
    </source>
</evidence>
<dbReference type="STRING" id="329885.A0A4V5N8R7"/>
<dbReference type="PROSITE" id="PS52002">
    <property type="entry name" value="SM"/>
    <property type="match status" value="1"/>
</dbReference>
<evidence type="ECO:0000256" key="6">
    <source>
        <dbReference type="ARBA" id="ARBA00023187"/>
    </source>
</evidence>
<evidence type="ECO:0000256" key="8">
    <source>
        <dbReference type="ARBA" id="ARBA00023274"/>
    </source>
</evidence>
<dbReference type="GO" id="GO:0071013">
    <property type="term" value="C:catalytic step 2 spliceosome"/>
    <property type="evidence" value="ECO:0007669"/>
    <property type="project" value="TreeGrafter"/>
</dbReference>
<evidence type="ECO:0000256" key="7">
    <source>
        <dbReference type="ARBA" id="ARBA00023242"/>
    </source>
</evidence>
<dbReference type="InterPro" id="IPR013216">
    <property type="entry name" value="Methyltransf_11"/>
</dbReference>
<keyword evidence="4" id="KW-0747">Spliceosome</keyword>
<feature type="region of interest" description="Disordered" evidence="9">
    <location>
        <begin position="1"/>
        <end position="145"/>
    </location>
</feature>
<dbReference type="InterPro" id="IPR016654">
    <property type="entry name" value="U6_snRNA_Lsm2"/>
</dbReference>
<evidence type="ECO:0000256" key="5">
    <source>
        <dbReference type="ARBA" id="ARBA00022884"/>
    </source>
</evidence>
<sequence>MSVTGMRPSQQDRREETTEKPNQAKSDLDIKMAHNLPPSSAYHPPALTRECSRNTMIEDLPQVSVRRAPPQKLQERPEVISPMSDDFPTPKANTSYVPLKTVVESPASSDTQSDADSVLTSEELASSTCPSTPDLHQRADGNEWEPPTQLDPSALFLLRHISLEDDHDEVEVVIEVSEEAKAEMREIVESPPLTSRLLGIDTKNLALPKDACNSEADDELSALSVPSPGGFFASLDSSVRRTWSNSSPGPTTGVATSFYSVPFRKERESVLTTSTAASFYGVPWRSSSAETVEQTISIASPKSDQYPVTARKIAFSPTDVITEVDEVDESYNATLEESAAVNMSRTQLWLHAQTDYMKAVCEDDNVVESFKLLEDAVPKTPDITSPNLSNSSPSKKSVRFADAGGQAGEGFSAEPAKRISPIHDGTFWQGWRHAKRSQRARDVFEHRQARAEAEHVRRTSCAKDHVQQLQGKYEITTADRPSPARPVSSLLPATTEVEMKEIIAQAERERQALLQIQSSAWALSAQKEVNGGRLLTSPIVASFKVRSDVQMLDIAGQAHCGWAWTVAAEHPEAVVYTTVFSDAEAHVAESSLEGPSNHFVVAAPNIWELPFEDNTFDVVSARSLYAYLKTTWPKGQSADEWDLTLRECLRVIKPGGYFEFDLVDAELVHADQVGQALGVEFAFNLKTRGYDPSAGKSFLPRLKRAGFGDIKRAWMVLPVADVLPKWTDTGKTPNSGSSAATITPGAKRDDYFGPEAAERVISPDGSVKYYEAPVTGSTRDVRAMTGLVGARMWEQWMLKLNNEMGRSEARCLDGVAKALEEGGKGNAAWRDLANMLFFSFFKTLVNHEVTVELKNDISIRGTLKSVDQYLNIKLDDISVVEEMKYPHLSSVKNVFIRGSVVRYVHLPAAAVDTPLLEDATRREASQAVAKAKQG</sequence>
<comment type="caution">
    <text evidence="11">The sequence shown here is derived from an EMBL/GenBank/DDBJ whole genome shotgun (WGS) entry which is preliminary data.</text>
</comment>
<gene>
    <name evidence="11" type="ORF">B0A54_04650</name>
</gene>
<dbReference type="FunFam" id="2.30.30.100:FF:000009">
    <property type="entry name" value="U6 snRNA-associated Sm-like protein LSm2"/>
    <property type="match status" value="1"/>
</dbReference>
<dbReference type="GO" id="GO:0003723">
    <property type="term" value="F:RNA binding"/>
    <property type="evidence" value="ECO:0007669"/>
    <property type="project" value="UniProtKB-KW"/>
</dbReference>
<organism evidence="11 12">
    <name type="scientific">Friedmanniomyces endolithicus</name>
    <dbReference type="NCBI Taxonomy" id="329885"/>
    <lineage>
        <taxon>Eukaryota</taxon>
        <taxon>Fungi</taxon>
        <taxon>Dikarya</taxon>
        <taxon>Ascomycota</taxon>
        <taxon>Pezizomycotina</taxon>
        <taxon>Dothideomycetes</taxon>
        <taxon>Dothideomycetidae</taxon>
        <taxon>Mycosphaerellales</taxon>
        <taxon>Teratosphaeriaceae</taxon>
        <taxon>Friedmanniomyces</taxon>
    </lineage>
</organism>
<dbReference type="InterPro" id="IPR047575">
    <property type="entry name" value="Sm"/>
</dbReference>
<dbReference type="SMART" id="SM00651">
    <property type="entry name" value="Sm"/>
    <property type="match status" value="1"/>
</dbReference>
<feature type="region of interest" description="Disordered" evidence="9">
    <location>
        <begin position="379"/>
        <end position="418"/>
    </location>
</feature>
<evidence type="ECO:0000256" key="1">
    <source>
        <dbReference type="ARBA" id="ARBA00004123"/>
    </source>
</evidence>
<dbReference type="GO" id="GO:0000932">
    <property type="term" value="C:P-body"/>
    <property type="evidence" value="ECO:0007669"/>
    <property type="project" value="TreeGrafter"/>
</dbReference>
<dbReference type="OrthoDB" id="10256176at2759"/>
<dbReference type="AlphaFoldDB" id="A0A4V5N8R7"/>
<dbReference type="CDD" id="cd02440">
    <property type="entry name" value="AdoMet_MTases"/>
    <property type="match status" value="1"/>
</dbReference>
<dbReference type="PANTHER" id="PTHR13829">
    <property type="entry name" value="SNRNP CORE PROTEIN FAMILY MEMBER"/>
    <property type="match status" value="1"/>
</dbReference>
<dbReference type="GO" id="GO:0008757">
    <property type="term" value="F:S-adenosylmethionine-dependent methyltransferase activity"/>
    <property type="evidence" value="ECO:0007669"/>
    <property type="project" value="InterPro"/>
</dbReference>
<keyword evidence="8" id="KW-0687">Ribonucleoprotein</keyword>
<name>A0A4V5N8R7_9PEZI</name>
<feature type="compositionally biased region" description="Low complexity" evidence="9">
    <location>
        <begin position="385"/>
        <end position="395"/>
    </location>
</feature>
<accession>A0A4V5N8R7</accession>
<dbReference type="Proteomes" id="UP000310066">
    <property type="component" value="Unassembled WGS sequence"/>
</dbReference>
<keyword evidence="6" id="KW-0508">mRNA splicing</keyword>
<dbReference type="SUPFAM" id="SSF53335">
    <property type="entry name" value="S-adenosyl-L-methionine-dependent methyltransferases"/>
    <property type="match status" value="1"/>
</dbReference>
<dbReference type="Pfam" id="PF01423">
    <property type="entry name" value="LSM"/>
    <property type="match status" value="1"/>
</dbReference>
<keyword evidence="7" id="KW-0539">Nucleus</keyword>
<dbReference type="CDD" id="cd01725">
    <property type="entry name" value="LSm2"/>
    <property type="match status" value="1"/>
</dbReference>
<evidence type="ECO:0000259" key="10">
    <source>
        <dbReference type="PROSITE" id="PS52002"/>
    </source>
</evidence>
<feature type="compositionally biased region" description="Polar residues" evidence="9">
    <location>
        <begin position="106"/>
        <end position="131"/>
    </location>
</feature>
<dbReference type="GO" id="GO:0005688">
    <property type="term" value="C:U6 snRNP"/>
    <property type="evidence" value="ECO:0007669"/>
    <property type="project" value="TreeGrafter"/>
</dbReference>
<dbReference type="PANTHER" id="PTHR13829:SF2">
    <property type="entry name" value="U6 SNRNA-ASSOCIATED SM-LIKE PROTEIN LSM2"/>
    <property type="match status" value="1"/>
</dbReference>
<reference evidence="11 12" key="1">
    <citation type="submission" date="2017-03" db="EMBL/GenBank/DDBJ databases">
        <title>Genomes of endolithic fungi from Antarctica.</title>
        <authorList>
            <person name="Coleine C."/>
            <person name="Masonjones S."/>
            <person name="Stajich J.E."/>
        </authorList>
    </citation>
    <scope>NUCLEOTIDE SEQUENCE [LARGE SCALE GENOMIC DNA]</scope>
    <source>
        <strain evidence="11 12">CCFEE 5311</strain>
    </source>
</reference>
<dbReference type="GO" id="GO:0071011">
    <property type="term" value="C:precatalytic spliceosome"/>
    <property type="evidence" value="ECO:0007669"/>
    <property type="project" value="TreeGrafter"/>
</dbReference>
<dbReference type="SUPFAM" id="SSF50182">
    <property type="entry name" value="Sm-like ribonucleoproteins"/>
    <property type="match status" value="1"/>
</dbReference>
<keyword evidence="5" id="KW-0694">RNA-binding</keyword>
<protein>
    <recommendedName>
        <fullName evidence="10">Sm domain-containing protein</fullName>
    </recommendedName>
</protein>
<dbReference type="GO" id="GO:0046540">
    <property type="term" value="C:U4/U6 x U5 tri-snRNP complex"/>
    <property type="evidence" value="ECO:0007669"/>
    <property type="project" value="TreeGrafter"/>
</dbReference>
<keyword evidence="3" id="KW-0507">mRNA processing</keyword>
<feature type="domain" description="Sm" evidence="10">
    <location>
        <begin position="836"/>
        <end position="910"/>
    </location>
</feature>